<sequence>MFAVLTILQVNLNIKVTCGVLIVEIEHVDVGTFEKLERQGVDCEPKASTIRIIQDYQSLFGSIIVFCNRINIFRRSTFLNMQLHFLDYAGDLFGCPLMIKNRRLAYDGRGNAVANSDEEISSAIYGDTSIIM</sequence>
<accession>A0AC58S9H2</accession>
<dbReference type="Proteomes" id="UP000790787">
    <property type="component" value="Chromosome 2"/>
</dbReference>
<dbReference type="RefSeq" id="XP_075081625.1">
    <property type="nucleotide sequence ID" value="XM_075225524.1"/>
</dbReference>
<proteinExistence type="predicted"/>
<protein>
    <submittedName>
        <fullName evidence="2">Phosphoribosylaminoimidazole carboxylase, chloroplastic-like</fullName>
    </submittedName>
</protein>
<organism evidence="1 2">
    <name type="scientific">Nicotiana tabacum</name>
    <name type="common">Common tobacco</name>
    <dbReference type="NCBI Taxonomy" id="4097"/>
    <lineage>
        <taxon>Eukaryota</taxon>
        <taxon>Viridiplantae</taxon>
        <taxon>Streptophyta</taxon>
        <taxon>Embryophyta</taxon>
        <taxon>Tracheophyta</taxon>
        <taxon>Spermatophyta</taxon>
        <taxon>Magnoliopsida</taxon>
        <taxon>eudicotyledons</taxon>
        <taxon>Gunneridae</taxon>
        <taxon>Pentapetalae</taxon>
        <taxon>asterids</taxon>
        <taxon>lamiids</taxon>
        <taxon>Solanales</taxon>
        <taxon>Solanaceae</taxon>
        <taxon>Nicotianoideae</taxon>
        <taxon>Nicotianeae</taxon>
        <taxon>Nicotiana</taxon>
    </lineage>
</organism>
<gene>
    <name evidence="2" type="primary">LOC107794964</name>
</gene>
<evidence type="ECO:0000313" key="2">
    <source>
        <dbReference type="RefSeq" id="XP_075081625.1"/>
    </source>
</evidence>
<reference evidence="1" key="1">
    <citation type="journal article" date="2014" name="Nat. Commun.">
        <title>The tobacco genome sequence and its comparison with those of tomato and potato.</title>
        <authorList>
            <person name="Sierro N."/>
            <person name="Battey J.N."/>
            <person name="Ouadi S."/>
            <person name="Bakaher N."/>
            <person name="Bovet L."/>
            <person name="Willig A."/>
            <person name="Goepfert S."/>
            <person name="Peitsch M.C."/>
            <person name="Ivanov N.V."/>
        </authorList>
    </citation>
    <scope>NUCLEOTIDE SEQUENCE [LARGE SCALE GENOMIC DNA]</scope>
</reference>
<reference evidence="2" key="2">
    <citation type="submission" date="2025-08" db="UniProtKB">
        <authorList>
            <consortium name="RefSeq"/>
        </authorList>
    </citation>
    <scope>IDENTIFICATION</scope>
    <source>
        <tissue evidence="2">Leaf</tissue>
    </source>
</reference>
<evidence type="ECO:0000313" key="1">
    <source>
        <dbReference type="Proteomes" id="UP000790787"/>
    </source>
</evidence>
<keyword evidence="1" id="KW-1185">Reference proteome</keyword>
<name>A0AC58S9H2_TOBAC</name>